<accession>A0A238WC53</accession>
<evidence type="ECO:0000256" key="1">
    <source>
        <dbReference type="SAM" id="MobiDB-lite"/>
    </source>
</evidence>
<name>A0A238WC53_9PSEU</name>
<sequence length="148" mass="16680">MASEETERLRQEAAEAEVEDFEAFWNQQGRRGVRLNNVFGVDVELPAQLPLRYEFEARAPRGEESTRRMLSILFGEEALDTWIERGIDAEQLGVLLLWGAENADGNRISLARAREKYHQRMNRAGEQGKAETGKNKTTRGGSSSKGGR</sequence>
<keyword evidence="3" id="KW-1185">Reference proteome</keyword>
<evidence type="ECO:0008006" key="4">
    <source>
        <dbReference type="Google" id="ProtNLM"/>
    </source>
</evidence>
<evidence type="ECO:0000313" key="3">
    <source>
        <dbReference type="Proteomes" id="UP000198348"/>
    </source>
</evidence>
<protein>
    <recommendedName>
        <fullName evidence="4">Tail assembly chaperone</fullName>
    </recommendedName>
</protein>
<feature type="region of interest" description="Disordered" evidence="1">
    <location>
        <begin position="118"/>
        <end position="148"/>
    </location>
</feature>
<dbReference type="Proteomes" id="UP000198348">
    <property type="component" value="Unassembled WGS sequence"/>
</dbReference>
<proteinExistence type="predicted"/>
<dbReference type="RefSeq" id="WP_089300621.1">
    <property type="nucleotide sequence ID" value="NZ_FZNW01000006.1"/>
</dbReference>
<dbReference type="EMBL" id="FZNW01000006">
    <property type="protein sequence ID" value="SNR44068.1"/>
    <property type="molecule type" value="Genomic_DNA"/>
</dbReference>
<dbReference type="OrthoDB" id="3874061at2"/>
<dbReference type="AlphaFoldDB" id="A0A238WC53"/>
<organism evidence="2 3">
    <name type="scientific">Haloechinothrix alba</name>
    <dbReference type="NCBI Taxonomy" id="664784"/>
    <lineage>
        <taxon>Bacteria</taxon>
        <taxon>Bacillati</taxon>
        <taxon>Actinomycetota</taxon>
        <taxon>Actinomycetes</taxon>
        <taxon>Pseudonocardiales</taxon>
        <taxon>Pseudonocardiaceae</taxon>
        <taxon>Haloechinothrix</taxon>
    </lineage>
</organism>
<evidence type="ECO:0000313" key="2">
    <source>
        <dbReference type="EMBL" id="SNR44068.1"/>
    </source>
</evidence>
<gene>
    <name evidence="2" type="ORF">SAMN06265360_10619</name>
</gene>
<reference evidence="2 3" key="1">
    <citation type="submission" date="2017-06" db="EMBL/GenBank/DDBJ databases">
        <authorList>
            <person name="Kim H.J."/>
            <person name="Triplett B.A."/>
        </authorList>
    </citation>
    <scope>NUCLEOTIDE SEQUENCE [LARGE SCALE GENOMIC DNA]</scope>
    <source>
        <strain evidence="2 3">DSM 45207</strain>
    </source>
</reference>